<dbReference type="InterPro" id="IPR001932">
    <property type="entry name" value="PPM-type_phosphatase-like_dom"/>
</dbReference>
<evidence type="ECO:0000256" key="9">
    <source>
        <dbReference type="ARBA" id="ARBA00022723"/>
    </source>
</evidence>
<keyword evidence="13" id="KW-0472">Membrane</keyword>
<dbReference type="CDD" id="cd00143">
    <property type="entry name" value="PP2Cc"/>
    <property type="match status" value="1"/>
</dbReference>
<keyword evidence="8" id="KW-0519">Myristate</keyword>
<keyword evidence="14" id="KW-0464">Manganese</keyword>
<reference evidence="19" key="1">
    <citation type="submission" date="2025-08" db="UniProtKB">
        <authorList>
            <consortium name="RefSeq"/>
        </authorList>
    </citation>
    <scope>IDENTIFICATION</scope>
    <source>
        <strain evidence="19">14028-0561.14</strain>
        <tissue evidence="19">Whole fly</tissue>
    </source>
</reference>
<evidence type="ECO:0000256" key="6">
    <source>
        <dbReference type="ARBA" id="ARBA00022490"/>
    </source>
</evidence>
<dbReference type="Pfam" id="PF07830">
    <property type="entry name" value="PP2C_C"/>
    <property type="match status" value="1"/>
</dbReference>
<keyword evidence="18" id="KW-1185">Reference proteome</keyword>
<keyword evidence="15" id="KW-0449">Lipoprotein</keyword>
<evidence type="ECO:0000256" key="5">
    <source>
        <dbReference type="ARBA" id="ARBA00006702"/>
    </source>
</evidence>
<keyword evidence="9" id="KW-0479">Metal-binding</keyword>
<evidence type="ECO:0000256" key="12">
    <source>
        <dbReference type="ARBA" id="ARBA00022912"/>
    </source>
</evidence>
<name>A0A6P4HRT8_DROKI</name>
<dbReference type="InterPro" id="IPR015655">
    <property type="entry name" value="PP2C"/>
</dbReference>
<dbReference type="AlphaFoldDB" id="A0A6P4HRT8"/>
<organism evidence="18 19">
    <name type="scientific">Drosophila kikkawai</name>
    <name type="common">Fruit fly</name>
    <dbReference type="NCBI Taxonomy" id="30033"/>
    <lineage>
        <taxon>Eukaryota</taxon>
        <taxon>Metazoa</taxon>
        <taxon>Ecdysozoa</taxon>
        <taxon>Arthropoda</taxon>
        <taxon>Hexapoda</taxon>
        <taxon>Insecta</taxon>
        <taxon>Pterygota</taxon>
        <taxon>Neoptera</taxon>
        <taxon>Endopterygota</taxon>
        <taxon>Diptera</taxon>
        <taxon>Brachycera</taxon>
        <taxon>Muscomorpha</taxon>
        <taxon>Ephydroidea</taxon>
        <taxon>Drosophilidae</taxon>
        <taxon>Drosophila</taxon>
        <taxon>Sophophora</taxon>
    </lineage>
</organism>
<evidence type="ECO:0000256" key="13">
    <source>
        <dbReference type="ARBA" id="ARBA00023136"/>
    </source>
</evidence>
<dbReference type="OrthoDB" id="10264738at2759"/>
<protein>
    <submittedName>
        <fullName evidence="19">Protein phosphatase 1B</fullName>
    </submittedName>
</protein>
<gene>
    <name evidence="19" type="primary">Nil</name>
</gene>
<keyword evidence="7" id="KW-0597">Phosphoprotein</keyword>
<dbReference type="SUPFAM" id="SSF81601">
    <property type="entry name" value="Protein serine/threonine phosphatase 2C, C-terminal domain"/>
    <property type="match status" value="1"/>
</dbReference>
<dbReference type="Proteomes" id="UP001652661">
    <property type="component" value="Chromosome 3R"/>
</dbReference>
<comment type="cofactor">
    <cofactor evidence="2">
        <name>Mg(2+)</name>
        <dbReference type="ChEBI" id="CHEBI:18420"/>
    </cofactor>
</comment>
<dbReference type="SUPFAM" id="SSF81606">
    <property type="entry name" value="PP2C-like"/>
    <property type="match status" value="1"/>
</dbReference>
<dbReference type="Gene3D" id="3.60.40.10">
    <property type="entry name" value="PPM-type phosphatase domain"/>
    <property type="match status" value="1"/>
</dbReference>
<proteinExistence type="inferred from homology"/>
<evidence type="ECO:0000313" key="18">
    <source>
        <dbReference type="Proteomes" id="UP001652661"/>
    </source>
</evidence>
<dbReference type="PANTHER" id="PTHR47992">
    <property type="entry name" value="PROTEIN PHOSPHATASE"/>
    <property type="match status" value="1"/>
</dbReference>
<evidence type="ECO:0000256" key="10">
    <source>
        <dbReference type="ARBA" id="ARBA00022801"/>
    </source>
</evidence>
<dbReference type="PROSITE" id="PS01032">
    <property type="entry name" value="PPM_1"/>
    <property type="match status" value="1"/>
</dbReference>
<keyword evidence="11" id="KW-0460">Magnesium</keyword>
<evidence type="ECO:0000256" key="2">
    <source>
        <dbReference type="ARBA" id="ARBA00001946"/>
    </source>
</evidence>
<dbReference type="InterPro" id="IPR000222">
    <property type="entry name" value="PP2C_BS"/>
</dbReference>
<evidence type="ECO:0000256" key="3">
    <source>
        <dbReference type="ARBA" id="ARBA00004514"/>
    </source>
</evidence>
<evidence type="ECO:0000256" key="1">
    <source>
        <dbReference type="ARBA" id="ARBA00001936"/>
    </source>
</evidence>
<evidence type="ECO:0000256" key="16">
    <source>
        <dbReference type="RuleBase" id="RU003465"/>
    </source>
</evidence>
<comment type="similarity">
    <text evidence="5 16">Belongs to the PP2C family.</text>
</comment>
<evidence type="ECO:0000256" key="7">
    <source>
        <dbReference type="ARBA" id="ARBA00022553"/>
    </source>
</evidence>
<evidence type="ECO:0000256" key="11">
    <source>
        <dbReference type="ARBA" id="ARBA00022842"/>
    </source>
</evidence>
<dbReference type="GO" id="GO:0000287">
    <property type="term" value="F:magnesium ion binding"/>
    <property type="evidence" value="ECO:0007669"/>
    <property type="project" value="InterPro"/>
</dbReference>
<dbReference type="GO" id="GO:0030145">
    <property type="term" value="F:manganese ion binding"/>
    <property type="evidence" value="ECO:0007669"/>
    <property type="project" value="InterPro"/>
</dbReference>
<keyword evidence="12 16" id="KW-0904">Protein phosphatase</keyword>
<dbReference type="SMART" id="SM00332">
    <property type="entry name" value="PP2Cc"/>
    <property type="match status" value="1"/>
</dbReference>
<accession>A0A6P4HRT8</accession>
<evidence type="ECO:0000313" key="19">
    <source>
        <dbReference type="RefSeq" id="XP_017018702.1"/>
    </source>
</evidence>
<sequence length="366" mass="41248">MGNFAVRPETEKEVHVGDGNGLRYCVSSMQGWRVEMEDKHIAVCSLRKPYESLSFFGVFDGHAGDHIAVHCAENLLTTIMKTEQFSRAEFKDALREGFLRLDEEMRKISANKPGGTTATCVLVTPQKIYLVNCGDSRAVLCRKGKARVSTVDHRPTLPEEKLRIKKAGGTVMIDRVNGNLAVSRALGDYLYKQNLRRRPTDQMVSPEPDIIECERVVCDEFVVIACDGIWDVMSSKEVCAYIHSRLLVNDNLPEIVNSILDICLHKGSRDNMTLMLLLLPGAPKISEAAVKADQSLDHKIEQITREVIEKNDIYFFEHLSSLMDRKAAGIKNLPSGGGLYAKYHIIKKVYQELFPKRPIEFDETYL</sequence>
<dbReference type="InterPro" id="IPR036580">
    <property type="entry name" value="PP2C_C_sf"/>
</dbReference>
<feature type="domain" description="PPM-type phosphatase" evidence="17">
    <location>
        <begin position="23"/>
        <end position="279"/>
    </location>
</feature>
<dbReference type="GO" id="GO:0005829">
    <property type="term" value="C:cytosol"/>
    <property type="evidence" value="ECO:0007669"/>
    <property type="project" value="UniProtKB-SubCell"/>
</dbReference>
<evidence type="ECO:0000256" key="14">
    <source>
        <dbReference type="ARBA" id="ARBA00023211"/>
    </source>
</evidence>
<dbReference type="Gene3D" id="1.10.10.430">
    <property type="entry name" value="Phosphatase 2C, C-terminal domain suprefamily"/>
    <property type="match status" value="1"/>
</dbReference>
<evidence type="ECO:0000256" key="15">
    <source>
        <dbReference type="ARBA" id="ARBA00023288"/>
    </source>
</evidence>
<dbReference type="RefSeq" id="XP_017018702.1">
    <property type="nucleotide sequence ID" value="XM_017163213.3"/>
</dbReference>
<comment type="subcellular location">
    <subcellularLocation>
        <location evidence="3">Cytoplasm</location>
        <location evidence="3">Cytosol</location>
    </subcellularLocation>
    <subcellularLocation>
        <location evidence="4">Membrane</location>
        <topology evidence="4">Lipid-anchor</topology>
    </subcellularLocation>
</comment>
<dbReference type="InterPro" id="IPR036457">
    <property type="entry name" value="PPM-type-like_dom_sf"/>
</dbReference>
<dbReference type="FunFam" id="3.60.40.10:FF:000001">
    <property type="entry name" value="protein phosphatase 1B isoform X1"/>
    <property type="match status" value="1"/>
</dbReference>
<dbReference type="GO" id="GO:0004722">
    <property type="term" value="F:protein serine/threonine phosphatase activity"/>
    <property type="evidence" value="ECO:0007669"/>
    <property type="project" value="InterPro"/>
</dbReference>
<dbReference type="Pfam" id="PF00481">
    <property type="entry name" value="PP2C"/>
    <property type="match status" value="1"/>
</dbReference>
<dbReference type="InterPro" id="IPR012911">
    <property type="entry name" value="PP2C_C"/>
</dbReference>
<evidence type="ECO:0000259" key="17">
    <source>
        <dbReference type="PROSITE" id="PS51746"/>
    </source>
</evidence>
<dbReference type="GO" id="GO:0016020">
    <property type="term" value="C:membrane"/>
    <property type="evidence" value="ECO:0007669"/>
    <property type="project" value="UniProtKB-SubCell"/>
</dbReference>
<keyword evidence="10 16" id="KW-0378">Hydrolase</keyword>
<evidence type="ECO:0000256" key="8">
    <source>
        <dbReference type="ARBA" id="ARBA00022707"/>
    </source>
</evidence>
<dbReference type="PROSITE" id="PS51746">
    <property type="entry name" value="PPM_2"/>
    <property type="match status" value="1"/>
</dbReference>
<comment type="cofactor">
    <cofactor evidence="1">
        <name>Mn(2+)</name>
        <dbReference type="ChEBI" id="CHEBI:29035"/>
    </cofactor>
</comment>
<evidence type="ECO:0000256" key="4">
    <source>
        <dbReference type="ARBA" id="ARBA00004635"/>
    </source>
</evidence>
<keyword evidence="6" id="KW-0963">Cytoplasm</keyword>